<dbReference type="RefSeq" id="WP_149201489.1">
    <property type="nucleotide sequence ID" value="NZ_BSOV01000011.1"/>
</dbReference>
<accession>A0A6N1AVF3</accession>
<keyword evidence="2" id="KW-0614">Plasmid</keyword>
<dbReference type="AlphaFoldDB" id="A0A6N1AVF3"/>
<gene>
    <name evidence="2" type="ORF">HUE56_28095</name>
</gene>
<evidence type="ECO:0000313" key="3">
    <source>
        <dbReference type="Proteomes" id="UP000509702"/>
    </source>
</evidence>
<evidence type="ECO:0000313" key="2">
    <source>
        <dbReference type="EMBL" id="QKS54317.1"/>
    </source>
</evidence>
<evidence type="ECO:0008006" key="4">
    <source>
        <dbReference type="Google" id="ProtNLM"/>
    </source>
</evidence>
<dbReference type="Proteomes" id="UP000509702">
    <property type="component" value="Plasmid unnamed6"/>
</dbReference>
<reference evidence="2 3" key="1">
    <citation type="submission" date="2020-06" db="EMBL/GenBank/DDBJ databases">
        <title>Complete genome of Azosprillum oryzae KACC14407.</title>
        <authorList>
            <person name="Kim M."/>
            <person name="Park Y.-J."/>
            <person name="Shin J.-H."/>
        </authorList>
    </citation>
    <scope>NUCLEOTIDE SEQUENCE [LARGE SCALE GENOMIC DNA]</scope>
    <source>
        <strain evidence="2 3">KACC 14407</strain>
        <plasmid evidence="2 3">unnamed6</plasmid>
    </source>
</reference>
<feature type="compositionally biased region" description="Basic and acidic residues" evidence="1">
    <location>
        <begin position="63"/>
        <end position="73"/>
    </location>
</feature>
<evidence type="ECO:0000256" key="1">
    <source>
        <dbReference type="SAM" id="MobiDB-lite"/>
    </source>
</evidence>
<dbReference type="KEGG" id="aoz:HUE56_28095"/>
<sequence>MAKLLAGTSQRTDGKLTWHNVYTEAGIPRATAARAKDVITEWQEAVRTRSQSDAQPLPSEQTQRLKEELDQRTQEAAATHQALRETIRIMANQIQALSLAVEQKDATIANLRAEVAAVAGNKVVPMKAPRHR</sequence>
<keyword evidence="3" id="KW-1185">Reference proteome</keyword>
<geneLocation type="plasmid" evidence="2 3">
    <name>unnamed6</name>
</geneLocation>
<name>A0A6N1AVF3_9PROT</name>
<protein>
    <recommendedName>
        <fullName evidence="4">KfrA N-terminal DNA-binding domain-containing protein</fullName>
    </recommendedName>
</protein>
<dbReference type="EMBL" id="CP054621">
    <property type="protein sequence ID" value="QKS54317.1"/>
    <property type="molecule type" value="Genomic_DNA"/>
</dbReference>
<feature type="compositionally biased region" description="Polar residues" evidence="1">
    <location>
        <begin position="48"/>
        <end position="62"/>
    </location>
</feature>
<feature type="region of interest" description="Disordered" evidence="1">
    <location>
        <begin position="46"/>
        <end position="76"/>
    </location>
</feature>
<organism evidence="2 3">
    <name type="scientific">Azospirillum oryzae</name>
    <dbReference type="NCBI Taxonomy" id="286727"/>
    <lineage>
        <taxon>Bacteria</taxon>
        <taxon>Pseudomonadati</taxon>
        <taxon>Pseudomonadota</taxon>
        <taxon>Alphaproteobacteria</taxon>
        <taxon>Rhodospirillales</taxon>
        <taxon>Azospirillaceae</taxon>
        <taxon>Azospirillum</taxon>
    </lineage>
</organism>
<dbReference type="OrthoDB" id="7472701at2"/>
<proteinExistence type="predicted"/>